<dbReference type="InterPro" id="IPR028154">
    <property type="entry name" value="AMP-dep_Lig_C"/>
</dbReference>
<name>A0ABR5NDN6_BRECH</name>
<reference evidence="3 4" key="1">
    <citation type="submission" date="2015-09" db="EMBL/GenBank/DDBJ databases">
        <title>Genome sequencing project for genomic taxonomy and phylogenomics of Bacillus-like bacteria.</title>
        <authorList>
            <person name="Liu B."/>
            <person name="Wang J."/>
            <person name="Zhu Y."/>
            <person name="Liu G."/>
            <person name="Chen Q."/>
            <person name="Chen Z."/>
            <person name="Lan J."/>
            <person name="Che J."/>
            <person name="Ge C."/>
            <person name="Shi H."/>
            <person name="Pan Z."/>
            <person name="Liu X."/>
        </authorList>
    </citation>
    <scope>NUCLEOTIDE SEQUENCE [LARGE SCALE GENOMIC DNA]</scope>
    <source>
        <strain evidence="3 4">DSM 8552</strain>
    </source>
</reference>
<keyword evidence="4" id="KW-1185">Reference proteome</keyword>
<evidence type="ECO:0000259" key="1">
    <source>
        <dbReference type="Pfam" id="PF00501"/>
    </source>
</evidence>
<comment type="caution">
    <text evidence="3">The sequence shown here is derived from an EMBL/GenBank/DDBJ whole genome shotgun (WGS) entry which is preliminary data.</text>
</comment>
<gene>
    <name evidence="3" type="ORF">AN963_08130</name>
</gene>
<accession>A0ABR5NDN6</accession>
<dbReference type="Gene3D" id="3.30.300.30">
    <property type="match status" value="1"/>
</dbReference>
<sequence length="453" mass="51644">MENAIKEYWDREKETMPVDQRNEIILGSIKQQLDYVYHQLPFYREFYDNHHFHPSMVNTLEDFTTKVPIITKDILREEQRQYPPYGRYLGYHPEDGAHIHGSSGTTGRPTFYLFSKEDIAYIGEVMAQALFTAGVRRTDVVQISTDLGMFMGGWGSLWGSERLGATVFTPGAGNTERHIRLMYEVGSSVLITTPTFALRLMDEARRLGYDTQNSPLRIGIFIGEPGAGIPGIKKALEEGWGIHVMDCATTSEMTPWATNVECVQKNGVHMLQDEVYTEVVDKENPNRAVPEGTSGGVIYTHLKKKGQPMIRFWSGDESHVTTEACPCGRTYPRLPNGVYGRLDDMLIIRGVNVYPSTIQRSLLEVEGLGNEHRIVLERISHMDEATVKVEYHPDWIGSIQSHEREAALEKLQTHVREHLRAQTGIRFNLEILEPETLERFDVKARRVIDQRHV</sequence>
<feature type="domain" description="AMP-dependent ligase C-terminal" evidence="2">
    <location>
        <begin position="350"/>
        <end position="451"/>
    </location>
</feature>
<dbReference type="InterPro" id="IPR000873">
    <property type="entry name" value="AMP-dep_synth/lig_dom"/>
</dbReference>
<organism evidence="3 4">
    <name type="scientific">Brevibacillus choshinensis</name>
    <dbReference type="NCBI Taxonomy" id="54911"/>
    <lineage>
        <taxon>Bacteria</taxon>
        <taxon>Bacillati</taxon>
        <taxon>Bacillota</taxon>
        <taxon>Bacilli</taxon>
        <taxon>Bacillales</taxon>
        <taxon>Paenibacillaceae</taxon>
        <taxon>Brevibacillus</taxon>
    </lineage>
</organism>
<dbReference type="InterPro" id="IPR042099">
    <property type="entry name" value="ANL_N_sf"/>
</dbReference>
<protein>
    <recommendedName>
        <fullName evidence="5">Phenylacetate--CoA ligase</fullName>
    </recommendedName>
</protein>
<dbReference type="Proteomes" id="UP000051063">
    <property type="component" value="Unassembled WGS sequence"/>
</dbReference>
<dbReference type="Pfam" id="PF00501">
    <property type="entry name" value="AMP-binding"/>
    <property type="match status" value="1"/>
</dbReference>
<dbReference type="EMBL" id="LJJB01000007">
    <property type="protein sequence ID" value="KQL49680.1"/>
    <property type="molecule type" value="Genomic_DNA"/>
</dbReference>
<evidence type="ECO:0008006" key="5">
    <source>
        <dbReference type="Google" id="ProtNLM"/>
    </source>
</evidence>
<evidence type="ECO:0000313" key="3">
    <source>
        <dbReference type="EMBL" id="KQL49680.1"/>
    </source>
</evidence>
<dbReference type="InterPro" id="IPR045851">
    <property type="entry name" value="AMP-bd_C_sf"/>
</dbReference>
<feature type="domain" description="AMP-dependent synthetase/ligase" evidence="1">
    <location>
        <begin position="92"/>
        <end position="296"/>
    </location>
</feature>
<evidence type="ECO:0000259" key="2">
    <source>
        <dbReference type="Pfam" id="PF14535"/>
    </source>
</evidence>
<proteinExistence type="predicted"/>
<dbReference type="Gene3D" id="3.40.50.12780">
    <property type="entry name" value="N-terminal domain of ligase-like"/>
    <property type="match status" value="1"/>
</dbReference>
<dbReference type="Pfam" id="PF14535">
    <property type="entry name" value="AMP-binding_C_2"/>
    <property type="match status" value="1"/>
</dbReference>
<dbReference type="PANTHER" id="PTHR43845">
    <property type="entry name" value="BLR5969 PROTEIN"/>
    <property type="match status" value="1"/>
</dbReference>
<dbReference type="PANTHER" id="PTHR43845:SF1">
    <property type="entry name" value="BLR5969 PROTEIN"/>
    <property type="match status" value="1"/>
</dbReference>
<dbReference type="SUPFAM" id="SSF56801">
    <property type="entry name" value="Acetyl-CoA synthetase-like"/>
    <property type="match status" value="1"/>
</dbReference>
<evidence type="ECO:0000313" key="4">
    <source>
        <dbReference type="Proteomes" id="UP000051063"/>
    </source>
</evidence>
<dbReference type="RefSeq" id="WP_055743992.1">
    <property type="nucleotide sequence ID" value="NZ_LJJB01000007.1"/>
</dbReference>